<dbReference type="EMBL" id="LTAO01000012">
    <property type="protein sequence ID" value="KYG32115.1"/>
    <property type="molecule type" value="Genomic_DNA"/>
</dbReference>
<feature type="signal peptide" evidence="10">
    <location>
        <begin position="1"/>
        <end position="20"/>
    </location>
</feature>
<evidence type="ECO:0000259" key="11">
    <source>
        <dbReference type="PROSITE" id="PS52029"/>
    </source>
</evidence>
<evidence type="ECO:0000256" key="1">
    <source>
        <dbReference type="ARBA" id="ARBA00004752"/>
    </source>
</evidence>
<dbReference type="SUPFAM" id="SSF141523">
    <property type="entry name" value="L,D-transpeptidase catalytic domain-like"/>
    <property type="match status" value="1"/>
</dbReference>
<evidence type="ECO:0000256" key="4">
    <source>
        <dbReference type="ARBA" id="ARBA00022801"/>
    </source>
</evidence>
<proteinExistence type="inferred from homology"/>
<evidence type="ECO:0000313" key="12">
    <source>
        <dbReference type="EMBL" id="KYG32115.1"/>
    </source>
</evidence>
<keyword evidence="3" id="KW-0808">Transferase</keyword>
<dbReference type="Proteomes" id="UP000075806">
    <property type="component" value="Unassembled WGS sequence"/>
</dbReference>
<evidence type="ECO:0000256" key="8">
    <source>
        <dbReference type="ARBA" id="ARBA00060592"/>
    </source>
</evidence>
<dbReference type="UniPathway" id="UPA00219"/>
<keyword evidence="10" id="KW-0732">Signal</keyword>
<feature type="chain" id="PRO_5038858318" evidence="10">
    <location>
        <begin position="21"/>
        <end position="170"/>
    </location>
</feature>
<dbReference type="Pfam" id="PF03734">
    <property type="entry name" value="YkuD"/>
    <property type="match status" value="1"/>
</dbReference>
<comment type="similarity">
    <text evidence="2">Belongs to the YkuD family.</text>
</comment>
<dbReference type="PANTHER" id="PTHR30582:SF4">
    <property type="entry name" value="L,D-TRANSPEPTIDASE YQJB-RELATED"/>
    <property type="match status" value="1"/>
</dbReference>
<evidence type="ECO:0000313" key="13">
    <source>
        <dbReference type="Proteomes" id="UP000075806"/>
    </source>
</evidence>
<gene>
    <name evidence="12" type="ORF">AZF04_04920</name>
</gene>
<evidence type="ECO:0000256" key="9">
    <source>
        <dbReference type="PROSITE-ProRule" id="PRU01373"/>
    </source>
</evidence>
<feature type="domain" description="L,D-TPase catalytic" evidence="11">
    <location>
        <begin position="30"/>
        <end position="154"/>
    </location>
</feature>
<evidence type="ECO:0000256" key="3">
    <source>
        <dbReference type="ARBA" id="ARBA00022679"/>
    </source>
</evidence>
<organism evidence="12 13">
    <name type="scientific">Alkalihalobacillus trypoxylicola</name>
    <dbReference type="NCBI Taxonomy" id="519424"/>
    <lineage>
        <taxon>Bacteria</taxon>
        <taxon>Bacillati</taxon>
        <taxon>Bacillota</taxon>
        <taxon>Bacilli</taxon>
        <taxon>Bacillales</taxon>
        <taxon>Bacillaceae</taxon>
        <taxon>Alkalihalobacillus</taxon>
    </lineage>
</organism>
<comment type="pathway">
    <text evidence="8">Glycan biosynthesis.</text>
</comment>
<dbReference type="GO" id="GO:0071972">
    <property type="term" value="F:peptidoglycan L,D-transpeptidase activity"/>
    <property type="evidence" value="ECO:0007669"/>
    <property type="project" value="TreeGrafter"/>
</dbReference>
<dbReference type="GO" id="GO:0005576">
    <property type="term" value="C:extracellular region"/>
    <property type="evidence" value="ECO:0007669"/>
    <property type="project" value="TreeGrafter"/>
</dbReference>
<evidence type="ECO:0000256" key="5">
    <source>
        <dbReference type="ARBA" id="ARBA00022960"/>
    </source>
</evidence>
<protein>
    <submittedName>
        <fullName evidence="12">L,D-transpeptidase</fullName>
    </submittedName>
</protein>
<dbReference type="FunFam" id="2.40.440.10:FF:000003">
    <property type="entry name" value="L,D-transpeptidase YciB"/>
    <property type="match status" value="1"/>
</dbReference>
<dbReference type="STRING" id="519424.AZF04_04920"/>
<evidence type="ECO:0000256" key="7">
    <source>
        <dbReference type="ARBA" id="ARBA00023316"/>
    </source>
</evidence>
<dbReference type="AlphaFoldDB" id="A0A162E9S7"/>
<dbReference type="OrthoDB" id="9787225at2"/>
<dbReference type="GO" id="GO:0071555">
    <property type="term" value="P:cell wall organization"/>
    <property type="evidence" value="ECO:0007669"/>
    <property type="project" value="UniProtKB-UniRule"/>
</dbReference>
<evidence type="ECO:0000256" key="10">
    <source>
        <dbReference type="SAM" id="SignalP"/>
    </source>
</evidence>
<comment type="caution">
    <text evidence="12">The sequence shown here is derived from an EMBL/GenBank/DDBJ whole genome shotgun (WGS) entry which is preliminary data.</text>
</comment>
<dbReference type="PANTHER" id="PTHR30582">
    <property type="entry name" value="L,D-TRANSPEPTIDASE"/>
    <property type="match status" value="1"/>
</dbReference>
<dbReference type="InterPro" id="IPR005490">
    <property type="entry name" value="LD_TPept_cat_dom"/>
</dbReference>
<accession>A0A162E9S7</accession>
<dbReference type="CDD" id="cd16913">
    <property type="entry name" value="YkuD_like"/>
    <property type="match status" value="1"/>
</dbReference>
<dbReference type="RefSeq" id="WP_061948435.1">
    <property type="nucleotide sequence ID" value="NZ_LTAO01000012.1"/>
</dbReference>
<dbReference type="GO" id="GO:0018104">
    <property type="term" value="P:peptidoglycan-protein cross-linking"/>
    <property type="evidence" value="ECO:0007669"/>
    <property type="project" value="TreeGrafter"/>
</dbReference>
<comment type="pathway">
    <text evidence="1 9">Cell wall biogenesis; peptidoglycan biosynthesis.</text>
</comment>
<dbReference type="Gene3D" id="2.40.440.10">
    <property type="entry name" value="L,D-transpeptidase catalytic domain-like"/>
    <property type="match status" value="1"/>
</dbReference>
<dbReference type="GO" id="GO:0008360">
    <property type="term" value="P:regulation of cell shape"/>
    <property type="evidence" value="ECO:0007669"/>
    <property type="project" value="UniProtKB-UniRule"/>
</dbReference>
<keyword evidence="13" id="KW-1185">Reference proteome</keyword>
<keyword evidence="4" id="KW-0378">Hydrolase</keyword>
<feature type="active site" description="Nucleophile" evidence="9">
    <location>
        <position position="130"/>
    </location>
</feature>
<evidence type="ECO:0000256" key="6">
    <source>
        <dbReference type="ARBA" id="ARBA00022984"/>
    </source>
</evidence>
<reference evidence="12" key="1">
    <citation type="submission" date="2016-02" db="EMBL/GenBank/DDBJ databases">
        <title>Genome sequence of Bacillus trypoxylicola KCTC 13244(T).</title>
        <authorList>
            <person name="Jeong H."/>
            <person name="Park S.-H."/>
            <person name="Choi S.-K."/>
        </authorList>
    </citation>
    <scope>NUCLEOTIDE SEQUENCE [LARGE SCALE GENOMIC DNA]</scope>
    <source>
        <strain evidence="12">KCTC 13244</strain>
    </source>
</reference>
<keyword evidence="6 9" id="KW-0573">Peptidoglycan synthesis</keyword>
<keyword evidence="5 9" id="KW-0133">Cell shape</keyword>
<feature type="active site" description="Proton donor/acceptor" evidence="9">
    <location>
        <position position="114"/>
    </location>
</feature>
<dbReference type="InterPro" id="IPR050979">
    <property type="entry name" value="LD-transpeptidase"/>
</dbReference>
<evidence type="ECO:0000256" key="2">
    <source>
        <dbReference type="ARBA" id="ARBA00005992"/>
    </source>
</evidence>
<dbReference type="InterPro" id="IPR038063">
    <property type="entry name" value="Transpep_catalytic_dom"/>
</dbReference>
<dbReference type="GO" id="GO:0016740">
    <property type="term" value="F:transferase activity"/>
    <property type="evidence" value="ECO:0007669"/>
    <property type="project" value="UniProtKB-KW"/>
</dbReference>
<dbReference type="PROSITE" id="PS52029">
    <property type="entry name" value="LD_TPASE"/>
    <property type="match status" value="1"/>
</dbReference>
<keyword evidence="7 9" id="KW-0961">Cell wall biogenesis/degradation</keyword>
<name>A0A162E9S7_9BACI</name>
<sequence length="170" mass="19018">MIRNFTICFMVLMLSSPIWPIGDQPMLGDPYIIVNKSSNQLAYITNGKIQEIYEVATGKAKNDTPNGEFTITVKAKHPYYRKKNIEGGDPHNPLGTRWMGFDALETDGRIYGIHGTNSPEQIGAYVTAGCVRLPNQSIEELYEQVKIGTKIFITDENRSFEDIASEKGVI</sequence>